<feature type="domain" description="Rho-GAP" evidence="4">
    <location>
        <begin position="238"/>
        <end position="425"/>
    </location>
</feature>
<dbReference type="InterPro" id="IPR027267">
    <property type="entry name" value="AH/BAR_dom_sf"/>
</dbReference>
<dbReference type="GO" id="GO:0007165">
    <property type="term" value="P:signal transduction"/>
    <property type="evidence" value="ECO:0007669"/>
    <property type="project" value="InterPro"/>
</dbReference>
<dbReference type="SMART" id="SM00721">
    <property type="entry name" value="BAR"/>
    <property type="match status" value="1"/>
</dbReference>
<evidence type="ECO:0000256" key="3">
    <source>
        <dbReference type="SAM" id="MobiDB-lite"/>
    </source>
</evidence>
<dbReference type="SUPFAM" id="SSF103657">
    <property type="entry name" value="BAR/IMD domain-like"/>
    <property type="match status" value="1"/>
</dbReference>
<name>A0A653CA04_CALMS</name>
<dbReference type="AlphaFoldDB" id="A0A653CA04"/>
<protein>
    <recommendedName>
        <fullName evidence="8">Rho-GAP domain-containing protein</fullName>
    </recommendedName>
</protein>
<dbReference type="FunFam" id="1.10.555.10:FF:000001">
    <property type="entry name" value="Rho GTPase activating protein 44"/>
    <property type="match status" value="1"/>
</dbReference>
<feature type="compositionally biased region" description="Polar residues" evidence="3">
    <location>
        <begin position="538"/>
        <end position="558"/>
    </location>
</feature>
<evidence type="ECO:0008006" key="8">
    <source>
        <dbReference type="Google" id="ProtNLM"/>
    </source>
</evidence>
<feature type="region of interest" description="Disordered" evidence="3">
    <location>
        <begin position="444"/>
        <end position="558"/>
    </location>
</feature>
<dbReference type="OrthoDB" id="19923at2759"/>
<evidence type="ECO:0000256" key="2">
    <source>
        <dbReference type="ARBA" id="ARBA00022553"/>
    </source>
</evidence>
<dbReference type="InterPro" id="IPR000198">
    <property type="entry name" value="RhoGAP_dom"/>
</dbReference>
<evidence type="ECO:0000313" key="6">
    <source>
        <dbReference type="EMBL" id="VEN44728.1"/>
    </source>
</evidence>
<feature type="domain" description="BAR" evidence="5">
    <location>
        <begin position="1"/>
        <end position="232"/>
    </location>
</feature>
<feature type="compositionally biased region" description="Polar residues" evidence="3">
    <location>
        <begin position="499"/>
        <end position="515"/>
    </location>
</feature>
<evidence type="ECO:0000313" key="7">
    <source>
        <dbReference type="Proteomes" id="UP000410492"/>
    </source>
</evidence>
<dbReference type="PROSITE" id="PS50238">
    <property type="entry name" value="RHOGAP"/>
    <property type="match status" value="1"/>
</dbReference>
<accession>A0A653CA04</accession>
<dbReference type="InterPro" id="IPR047165">
    <property type="entry name" value="RHG17/44/SH3BP1-like"/>
</dbReference>
<evidence type="ECO:0000259" key="5">
    <source>
        <dbReference type="PROSITE" id="PS51021"/>
    </source>
</evidence>
<dbReference type="Gene3D" id="1.10.555.10">
    <property type="entry name" value="Rho GTPase activation protein"/>
    <property type="match status" value="1"/>
</dbReference>
<dbReference type="SUPFAM" id="SSF48350">
    <property type="entry name" value="GTPase activation domain, GAP"/>
    <property type="match status" value="1"/>
</dbReference>
<dbReference type="PROSITE" id="PS51021">
    <property type="entry name" value="BAR"/>
    <property type="match status" value="1"/>
</dbReference>
<proteinExistence type="predicted"/>
<dbReference type="Pfam" id="PF03114">
    <property type="entry name" value="BAR"/>
    <property type="match status" value="1"/>
</dbReference>
<evidence type="ECO:0000256" key="1">
    <source>
        <dbReference type="ARBA" id="ARBA00022468"/>
    </source>
</evidence>
<organism evidence="6 7">
    <name type="scientific">Callosobruchus maculatus</name>
    <name type="common">Southern cowpea weevil</name>
    <name type="synonym">Pulse bruchid</name>
    <dbReference type="NCBI Taxonomy" id="64391"/>
    <lineage>
        <taxon>Eukaryota</taxon>
        <taxon>Metazoa</taxon>
        <taxon>Ecdysozoa</taxon>
        <taxon>Arthropoda</taxon>
        <taxon>Hexapoda</taxon>
        <taxon>Insecta</taxon>
        <taxon>Pterygota</taxon>
        <taxon>Neoptera</taxon>
        <taxon>Endopterygota</taxon>
        <taxon>Coleoptera</taxon>
        <taxon>Polyphaga</taxon>
        <taxon>Cucujiformia</taxon>
        <taxon>Chrysomeloidea</taxon>
        <taxon>Chrysomelidae</taxon>
        <taxon>Bruchinae</taxon>
        <taxon>Bruchini</taxon>
        <taxon>Callosobruchus</taxon>
    </lineage>
</organism>
<dbReference type="Pfam" id="PF00620">
    <property type="entry name" value="RhoGAP"/>
    <property type="match status" value="1"/>
</dbReference>
<dbReference type="Proteomes" id="UP000410492">
    <property type="component" value="Unassembled WGS sequence"/>
</dbReference>
<feature type="compositionally biased region" description="Basic and acidic residues" evidence="3">
    <location>
        <begin position="485"/>
        <end position="498"/>
    </location>
</feature>
<dbReference type="GO" id="GO:0005737">
    <property type="term" value="C:cytoplasm"/>
    <property type="evidence" value="ECO:0007669"/>
    <property type="project" value="InterPro"/>
</dbReference>
<dbReference type="GO" id="GO:0032956">
    <property type="term" value="P:regulation of actin cytoskeleton organization"/>
    <property type="evidence" value="ECO:0007669"/>
    <property type="project" value="TreeGrafter"/>
</dbReference>
<keyword evidence="1" id="KW-0343">GTPase activation</keyword>
<dbReference type="PANTHER" id="PTHR14130">
    <property type="entry name" value="3BP-1 RELATED RHOGAP"/>
    <property type="match status" value="1"/>
</dbReference>
<reference evidence="6 7" key="1">
    <citation type="submission" date="2019-01" db="EMBL/GenBank/DDBJ databases">
        <authorList>
            <person name="Sayadi A."/>
        </authorList>
    </citation>
    <scope>NUCLEOTIDE SEQUENCE [LARGE SCALE GENOMIC DNA]</scope>
</reference>
<gene>
    <name evidence="6" type="ORF">CALMAC_LOCUS7415</name>
</gene>
<feature type="non-terminal residue" evidence="6">
    <location>
        <position position="558"/>
    </location>
</feature>
<dbReference type="GO" id="GO:0005096">
    <property type="term" value="F:GTPase activator activity"/>
    <property type="evidence" value="ECO:0007669"/>
    <property type="project" value="UniProtKB-KW"/>
</dbReference>
<dbReference type="Gene3D" id="1.20.1270.60">
    <property type="entry name" value="Arfaptin homology (AH) domain/BAR domain"/>
    <property type="match status" value="1"/>
</dbReference>
<feature type="compositionally biased region" description="Polar residues" evidence="3">
    <location>
        <begin position="447"/>
        <end position="464"/>
    </location>
</feature>
<dbReference type="InterPro" id="IPR008936">
    <property type="entry name" value="Rho_GTPase_activation_prot"/>
</dbReference>
<sequence>MKKQFFRVKQLADQTFLRAEKSEILNHEELQIADQKVEFLRGAVAAITKKITPNGPTADIDKVIKKTLEYQLGTTFIEESRQCKECPLFQGILKSSGEIEQQLAKEFGDHETKVEEMVYNPLQNVLENDFPNILKHKQSLKKYCLDKDSASNRYQATGKETLREDMEEADTKVEQSRDALAVEMFSVLAKENELSEYILQLLKLQRSYHESALKNLEMLIPHLEHKIGNSPVRKVFGTSLKEHLRITGKRLAYPLEICITALSEYGLSEEGLFRVAASTTKVKRLKSSIDSGCFVALIPEYRDAHVLASLLKLYLRELPEPLLTFHLHKEWLEAAQLPDNQRLEVVKSIIQRLPQENKDNLSYLFQFLSKLTKHPENKMTSSNLAIVMSPNLLWNKHENINVNIGNCVTVNTLIEMFIKEVDVLFPEDASKYVTLPENFHEEDYISNHKSSNPNLNICSDSPRPNTRKKKCAPIPPSHHTPHIMSKSDDDYASLKHSQETNTSPPSKVKSQNNSPAKAEKKDSASQTSQKFVDVRPTITENMINTNKNQQPTMNSVRY</sequence>
<dbReference type="EMBL" id="CAACVG010007298">
    <property type="protein sequence ID" value="VEN44728.1"/>
    <property type="molecule type" value="Genomic_DNA"/>
</dbReference>
<dbReference type="SMART" id="SM00324">
    <property type="entry name" value="RhoGAP"/>
    <property type="match status" value="1"/>
</dbReference>
<dbReference type="PANTHER" id="PTHR14130:SF14">
    <property type="entry name" value="RHO GTPASE-ACTIVATING PROTEIN 92B"/>
    <property type="match status" value="1"/>
</dbReference>
<keyword evidence="2" id="KW-0597">Phosphoprotein</keyword>
<dbReference type="InterPro" id="IPR004148">
    <property type="entry name" value="BAR_dom"/>
</dbReference>
<keyword evidence="7" id="KW-1185">Reference proteome</keyword>
<dbReference type="GO" id="GO:0035020">
    <property type="term" value="P:regulation of Rac protein signal transduction"/>
    <property type="evidence" value="ECO:0007669"/>
    <property type="project" value="TreeGrafter"/>
</dbReference>
<evidence type="ECO:0000259" key="4">
    <source>
        <dbReference type="PROSITE" id="PS50238"/>
    </source>
</evidence>